<name>A0A6L7F2B3_9ACTN</name>
<comment type="caution">
    <text evidence="3">The sequence shown here is derived from an EMBL/GenBank/DDBJ whole genome shotgun (WGS) entry which is preliminary data.</text>
</comment>
<feature type="transmembrane region" description="Helical" evidence="2">
    <location>
        <begin position="106"/>
        <end position="124"/>
    </location>
</feature>
<keyword evidence="2" id="KW-0812">Transmembrane</keyword>
<reference evidence="3 4" key="1">
    <citation type="submission" date="2019-12" db="EMBL/GenBank/DDBJ databases">
        <authorList>
            <person name="Kun Z."/>
        </authorList>
    </citation>
    <scope>NUCLEOTIDE SEQUENCE [LARGE SCALE GENOMIC DNA]</scope>
    <source>
        <strain evidence="3 4">YIM 123512</strain>
    </source>
</reference>
<keyword evidence="2" id="KW-1133">Transmembrane helix</keyword>
<dbReference type="RefSeq" id="WP_160878785.1">
    <property type="nucleotide sequence ID" value="NZ_WUEK01000009.1"/>
</dbReference>
<accession>A0A6L7F2B3</accession>
<feature type="transmembrane region" description="Helical" evidence="2">
    <location>
        <begin position="26"/>
        <end position="49"/>
    </location>
</feature>
<evidence type="ECO:0000313" key="3">
    <source>
        <dbReference type="EMBL" id="MXG90852.1"/>
    </source>
</evidence>
<gene>
    <name evidence="3" type="ORF">GRQ65_14980</name>
</gene>
<feature type="transmembrane region" description="Helical" evidence="2">
    <location>
        <begin position="81"/>
        <end position="101"/>
    </location>
</feature>
<sequence>MVDARVGPSPAPGERLSPARRGTGRVVVVQVLAVVAVFAAAGAGCGWLWHRLWHAPSGVVSQGQWFTDETGLRDQFAGTGWYVAIAVVAGVVLGLVAAVVADRSEIATLAAVVVGSALAGWLMLRVGVHLGPPDPDALARTSPDGTRLPGDLRVPQWPPRLAFPLGAVVAVTITWFTTTGRRHAGDHPEFKESLSSRRFDDGTPG</sequence>
<keyword evidence="2" id="KW-0472">Membrane</keyword>
<organism evidence="3 4">
    <name type="scientific">Nocardioides flavescens</name>
    <dbReference type="NCBI Taxonomy" id="2691959"/>
    <lineage>
        <taxon>Bacteria</taxon>
        <taxon>Bacillati</taxon>
        <taxon>Actinomycetota</taxon>
        <taxon>Actinomycetes</taxon>
        <taxon>Propionibacteriales</taxon>
        <taxon>Nocardioidaceae</taxon>
        <taxon>Nocardioides</taxon>
    </lineage>
</organism>
<feature type="transmembrane region" description="Helical" evidence="2">
    <location>
        <begin position="161"/>
        <end position="178"/>
    </location>
</feature>
<dbReference type="EMBL" id="WUEK01000009">
    <property type="protein sequence ID" value="MXG90852.1"/>
    <property type="molecule type" value="Genomic_DNA"/>
</dbReference>
<dbReference type="AlphaFoldDB" id="A0A6L7F2B3"/>
<protein>
    <submittedName>
        <fullName evidence="3">Uncharacterized protein</fullName>
    </submittedName>
</protein>
<evidence type="ECO:0000313" key="4">
    <source>
        <dbReference type="Proteomes" id="UP000473325"/>
    </source>
</evidence>
<evidence type="ECO:0000256" key="1">
    <source>
        <dbReference type="SAM" id="MobiDB-lite"/>
    </source>
</evidence>
<proteinExistence type="predicted"/>
<feature type="region of interest" description="Disordered" evidence="1">
    <location>
        <begin position="184"/>
        <end position="205"/>
    </location>
</feature>
<keyword evidence="4" id="KW-1185">Reference proteome</keyword>
<evidence type="ECO:0000256" key="2">
    <source>
        <dbReference type="SAM" id="Phobius"/>
    </source>
</evidence>
<dbReference type="Proteomes" id="UP000473325">
    <property type="component" value="Unassembled WGS sequence"/>
</dbReference>